<protein>
    <submittedName>
        <fullName evidence="2">M23 family metallopeptidase</fullName>
    </submittedName>
</protein>
<reference evidence="2 3" key="1">
    <citation type="journal article" date="2023" name="ISME J.">
        <title>Cultivation and genomic characterization of novel and ubiquitous marine nitrite-oxidizing bacteria from the Nitrospirales.</title>
        <authorList>
            <person name="Mueller A.J."/>
            <person name="Daebeler A."/>
            <person name="Herbold C.W."/>
            <person name="Kirkegaard R.H."/>
            <person name="Daims H."/>
        </authorList>
    </citation>
    <scope>NUCLEOTIDE SEQUENCE [LARGE SCALE GENOMIC DNA]</scope>
    <source>
        <strain evidence="2 3">EB</strain>
    </source>
</reference>
<name>A0ABU3K3F5_9BACT</name>
<comment type="caution">
    <text evidence="2">The sequence shown here is derived from an EMBL/GenBank/DDBJ whole genome shotgun (WGS) entry which is preliminary data.</text>
</comment>
<keyword evidence="3" id="KW-1185">Reference proteome</keyword>
<dbReference type="Gene3D" id="2.60.40.1590">
    <property type="entry name" value="Peptidoglycan hydrolase domains"/>
    <property type="match status" value="1"/>
</dbReference>
<gene>
    <name evidence="2" type="ORF">PPG34_01070</name>
</gene>
<dbReference type="CDD" id="cd12797">
    <property type="entry name" value="M23_peptidase"/>
    <property type="match status" value="1"/>
</dbReference>
<dbReference type="InterPro" id="IPR011055">
    <property type="entry name" value="Dup_hybrid_motif"/>
</dbReference>
<dbReference type="Pfam" id="PF01551">
    <property type="entry name" value="Peptidase_M23"/>
    <property type="match status" value="1"/>
</dbReference>
<evidence type="ECO:0000259" key="1">
    <source>
        <dbReference type="Pfam" id="PF01551"/>
    </source>
</evidence>
<dbReference type="Proteomes" id="UP001250932">
    <property type="component" value="Unassembled WGS sequence"/>
</dbReference>
<evidence type="ECO:0000313" key="2">
    <source>
        <dbReference type="EMBL" id="MDT7040919.1"/>
    </source>
</evidence>
<dbReference type="PANTHER" id="PTHR21666">
    <property type="entry name" value="PEPTIDASE-RELATED"/>
    <property type="match status" value="1"/>
</dbReference>
<dbReference type="SUPFAM" id="SSF51261">
    <property type="entry name" value="Duplicated hybrid motif"/>
    <property type="match status" value="1"/>
</dbReference>
<sequence>MIRLSTRTLLVLGLLFASIFPLNFFPHAQDLPAGTHVQLSGKQGEVLVVTLPVSGHPQKVVGHLLKRDIIFFPIADGEYAGLLGLDMQDRPGQHDLVIQVEYPDRQEEHKVTILLMKEDYKVQHLKLPKKMVDLDSKTLARVKKESKVLHQAFDSVVPKPLWRTGFIEPVQGRVSGRFGSRRVINGQSKRPHSGEDIAAPNGTPVVAMNSGVVRLTMDHFFTGKGVVLDHGLGLFSMYFHLADVDVSQGQMVEKGQTIGKVGATGRATGPHLHWGVRLNGSRIDPYSLLKVSVKGMS</sequence>
<dbReference type="InterPro" id="IPR050570">
    <property type="entry name" value="Cell_wall_metabolism_enzyme"/>
</dbReference>
<proteinExistence type="predicted"/>
<dbReference type="Gene3D" id="2.70.70.10">
    <property type="entry name" value="Glucose Permease (Domain IIA)"/>
    <property type="match status" value="1"/>
</dbReference>
<accession>A0ABU3K3F5</accession>
<dbReference type="InterPro" id="IPR016047">
    <property type="entry name" value="M23ase_b-sheet_dom"/>
</dbReference>
<organism evidence="2 3">
    <name type="scientific">Candidatus Nitronereus thalassa</name>
    <dbReference type="NCBI Taxonomy" id="3020898"/>
    <lineage>
        <taxon>Bacteria</taxon>
        <taxon>Pseudomonadati</taxon>
        <taxon>Nitrospirota</taxon>
        <taxon>Nitrospiria</taxon>
        <taxon>Nitrospirales</taxon>
        <taxon>Nitrospiraceae</taxon>
        <taxon>Candidatus Nitronereus</taxon>
    </lineage>
</organism>
<feature type="domain" description="M23ase beta-sheet core" evidence="1">
    <location>
        <begin position="191"/>
        <end position="285"/>
    </location>
</feature>
<dbReference type="RefSeq" id="WP_313831278.1">
    <property type="nucleotide sequence ID" value="NZ_JAQOUE010000001.1"/>
</dbReference>
<dbReference type="PANTHER" id="PTHR21666:SF285">
    <property type="entry name" value="M23 FAMILY METALLOPEPTIDASE"/>
    <property type="match status" value="1"/>
</dbReference>
<dbReference type="EMBL" id="JAQOUE010000001">
    <property type="protein sequence ID" value="MDT7040919.1"/>
    <property type="molecule type" value="Genomic_DNA"/>
</dbReference>
<evidence type="ECO:0000313" key="3">
    <source>
        <dbReference type="Proteomes" id="UP001250932"/>
    </source>
</evidence>